<evidence type="ECO:0000313" key="4">
    <source>
        <dbReference type="Proteomes" id="UP001054837"/>
    </source>
</evidence>
<feature type="chain" id="PRO_5043674664" evidence="2">
    <location>
        <begin position="16"/>
        <end position="143"/>
    </location>
</feature>
<comment type="caution">
    <text evidence="3">The sequence shown here is derived from an EMBL/GenBank/DDBJ whole genome shotgun (WGS) entry which is preliminary data.</text>
</comment>
<dbReference type="InterPro" id="IPR000618">
    <property type="entry name" value="Insect_cuticle"/>
</dbReference>
<dbReference type="InterPro" id="IPR050468">
    <property type="entry name" value="Cuticle_Struct_Prot"/>
</dbReference>
<proteinExistence type="predicted"/>
<dbReference type="EMBL" id="BPLQ01013317">
    <property type="protein sequence ID" value="GIY71318.1"/>
    <property type="molecule type" value="Genomic_DNA"/>
</dbReference>
<dbReference type="PANTHER" id="PTHR10380">
    <property type="entry name" value="CUTICLE PROTEIN"/>
    <property type="match status" value="1"/>
</dbReference>
<reference evidence="3 4" key="1">
    <citation type="submission" date="2021-06" db="EMBL/GenBank/DDBJ databases">
        <title>Caerostris darwini draft genome.</title>
        <authorList>
            <person name="Kono N."/>
            <person name="Arakawa K."/>
        </authorList>
    </citation>
    <scope>NUCLEOTIDE SEQUENCE [LARGE SCALE GENOMIC DNA]</scope>
</reference>
<keyword evidence="2" id="KW-0732">Signal</keyword>
<dbReference type="GO" id="GO:0062129">
    <property type="term" value="C:chitin-based extracellular matrix"/>
    <property type="evidence" value="ECO:0007669"/>
    <property type="project" value="TreeGrafter"/>
</dbReference>
<dbReference type="Pfam" id="PF00379">
    <property type="entry name" value="Chitin_bind_4"/>
    <property type="match status" value="1"/>
</dbReference>
<evidence type="ECO:0000256" key="2">
    <source>
        <dbReference type="SAM" id="SignalP"/>
    </source>
</evidence>
<dbReference type="Proteomes" id="UP001054837">
    <property type="component" value="Unassembled WGS sequence"/>
</dbReference>
<dbReference type="GO" id="GO:0008010">
    <property type="term" value="F:structural constituent of chitin-based larval cuticle"/>
    <property type="evidence" value="ECO:0007669"/>
    <property type="project" value="TreeGrafter"/>
</dbReference>
<evidence type="ECO:0000313" key="3">
    <source>
        <dbReference type="EMBL" id="GIY71318.1"/>
    </source>
</evidence>
<feature type="signal peptide" evidence="2">
    <location>
        <begin position="1"/>
        <end position="15"/>
    </location>
</feature>
<dbReference type="AlphaFoldDB" id="A0AAV4VMH3"/>
<dbReference type="PANTHER" id="PTHR10380:SF235">
    <property type="entry name" value="CUTICULAR PROTEIN 73D, ISOFORM B"/>
    <property type="match status" value="1"/>
</dbReference>
<keyword evidence="4" id="KW-1185">Reference proteome</keyword>
<protein>
    <submittedName>
        <fullName evidence="3">Cuticle protein 16.8</fullName>
    </submittedName>
</protein>
<accession>A0AAV4VMH3</accession>
<name>A0AAV4VMH3_9ARAC</name>
<evidence type="ECO:0000256" key="1">
    <source>
        <dbReference type="PROSITE-ProRule" id="PRU00497"/>
    </source>
</evidence>
<dbReference type="PROSITE" id="PS51155">
    <property type="entry name" value="CHIT_BIND_RR_2"/>
    <property type="match status" value="1"/>
</dbReference>
<gene>
    <name evidence="3" type="primary">CU168_15</name>
    <name evidence="3" type="ORF">CDAR_279261</name>
</gene>
<organism evidence="3 4">
    <name type="scientific">Caerostris darwini</name>
    <dbReference type="NCBI Taxonomy" id="1538125"/>
    <lineage>
        <taxon>Eukaryota</taxon>
        <taxon>Metazoa</taxon>
        <taxon>Ecdysozoa</taxon>
        <taxon>Arthropoda</taxon>
        <taxon>Chelicerata</taxon>
        <taxon>Arachnida</taxon>
        <taxon>Araneae</taxon>
        <taxon>Araneomorphae</taxon>
        <taxon>Entelegynae</taxon>
        <taxon>Araneoidea</taxon>
        <taxon>Araneidae</taxon>
        <taxon>Caerostris</taxon>
    </lineage>
</organism>
<keyword evidence="1" id="KW-0193">Cuticle</keyword>
<sequence length="143" mass="15850">MFALALLSCFVLVHSNEIKNSQPYKFGYSLKSKHGEQQHREESGKAGEAVVGSYGFTDAKGFYRIVHYIADKAGFRVQIKPNEPGTGKQHPSNVRMFSNDLTPRGKLKKVEATVKVAANSILKLGDVQGRRGYKNEMNSCNIS</sequence>